<keyword evidence="2" id="KW-0472">Membrane</keyword>
<evidence type="ECO:0000256" key="2">
    <source>
        <dbReference type="SAM" id="Phobius"/>
    </source>
</evidence>
<dbReference type="Proteomes" id="UP001292216">
    <property type="component" value="Unassembled WGS sequence"/>
</dbReference>
<dbReference type="Gene3D" id="3.40.50.1820">
    <property type="entry name" value="alpha/beta hydrolase"/>
    <property type="match status" value="1"/>
</dbReference>
<dbReference type="GO" id="GO:0016787">
    <property type="term" value="F:hydrolase activity"/>
    <property type="evidence" value="ECO:0007669"/>
    <property type="project" value="UniProtKB-KW"/>
</dbReference>
<dbReference type="SUPFAM" id="SSF53474">
    <property type="entry name" value="alpha/beta-Hydrolases"/>
    <property type="match status" value="1"/>
</dbReference>
<accession>A0ABU5PFA0</accession>
<dbReference type="RefSeq" id="WP_323075979.1">
    <property type="nucleotide sequence ID" value="NZ_CBCSKM010000007.1"/>
</dbReference>
<feature type="transmembrane region" description="Helical" evidence="2">
    <location>
        <begin position="33"/>
        <end position="55"/>
    </location>
</feature>
<feature type="transmembrane region" description="Helical" evidence="2">
    <location>
        <begin position="124"/>
        <end position="146"/>
    </location>
</feature>
<dbReference type="EMBL" id="JAYERP010000001">
    <property type="protein sequence ID" value="MEA3568599.1"/>
    <property type="molecule type" value="Genomic_DNA"/>
</dbReference>
<keyword evidence="4" id="KW-1185">Reference proteome</keyword>
<feature type="region of interest" description="Disordered" evidence="1">
    <location>
        <begin position="643"/>
        <end position="683"/>
    </location>
</feature>
<keyword evidence="3" id="KW-0378">Hydrolase</keyword>
<organism evidence="3 4">
    <name type="scientific">Paenibacillus phoenicis</name>
    <dbReference type="NCBI Taxonomy" id="554117"/>
    <lineage>
        <taxon>Bacteria</taxon>
        <taxon>Bacillati</taxon>
        <taxon>Bacillota</taxon>
        <taxon>Bacilli</taxon>
        <taxon>Bacillales</taxon>
        <taxon>Paenibacillaceae</taxon>
        <taxon>Paenibacillus</taxon>
    </lineage>
</organism>
<evidence type="ECO:0000313" key="4">
    <source>
        <dbReference type="Proteomes" id="UP001292216"/>
    </source>
</evidence>
<comment type="caution">
    <text evidence="3">The sequence shown here is derived from an EMBL/GenBank/DDBJ whole genome shotgun (WGS) entry which is preliminary data.</text>
</comment>
<sequence>MELQVVTELLMSKPTLRYRIARRIRNAYRYDTAFWRSAIAGPWGAGMFAFGLLALGMPTGLGRPVDLLLFLLAGTLGLYLTAHTAALLLALIGVPIPRLFTGAVLFDFAAAFVIFYYNEVAMPAAAVVAAVISLAGIAAGLLYGALASRRLRLRHKAAAALMAALLVAAAAIWPFAAGPGGGSAVPAYQGVQSAGIWKAGEAEDDKARDGASSDAAVGSAAVPSLADLLDSPAEPGPYEVSTFTYGSGNDAWQPEYGEAVDITSETVDASAYIKKWSVYRTAYWGFNQRALPLNGRVWMPVAAEEESAAPGDSTDESQTRYPLVLIVHGNHLMEDFSDDGYAYLGELLASRGFTAVSVDENFLNYSLWTGIPDNDMKVRAWILLKHLQQIGTFAAEPDNPLYEKIDFTRIGLVGHSRGGQAVAMAAGYKDWFADDAELMSSLEDYKIQAVAAIAPTDKKVDGKYTQLKDVSYLTLQGARDGDVSDFEGDRQYMRTSFSSGKDRFKASLYIGDANHSQFNSSWGGRDVSYPKGILLSRNGMLSPSEQRSIAKVYISAFFEETLHGAGAGNNGATTTLHAVSGSASVTNTSAKLGRYLPLLQDYRTGLAWLPDTAYYNRFERSTFTAWARYDEDLNRLSLPGGGKAAGSNLTWKEEEAKNRQNGTKPSRGIVLERKPSGNEPSTYTLSWEQGAPLPSSGQLEELAFSLTDRSFELQDDNTPDAALAAGSVTVEVELTDGNGTSVRLPLTRFMEVEPLPVTSFTIHPWLERHLSGGKYKHPTEAVYQTYRLALADFAAANPSFNPDTGIQRLTFLLSGGAAKLMLDDIGVY</sequence>
<dbReference type="PANTHER" id="PTHR33428:SF2">
    <property type="entry name" value="CHLOROPHYLLASE-2"/>
    <property type="match status" value="1"/>
</dbReference>
<reference evidence="3 4" key="1">
    <citation type="submission" date="2023-12" db="EMBL/GenBank/DDBJ databases">
        <title>Whole genome sequencing of Paenibacillus phoenicis isolated from the Phoenix Mars Lander spacecraft assembly facility.</title>
        <authorList>
            <person name="Garcia A."/>
            <person name="Venkateswaran K."/>
        </authorList>
    </citation>
    <scope>NUCLEOTIDE SEQUENCE [LARGE SCALE GENOMIC DNA]</scope>
    <source>
        <strain evidence="3 4">3PO2SA</strain>
    </source>
</reference>
<dbReference type="InterPro" id="IPR029058">
    <property type="entry name" value="AB_hydrolase_fold"/>
</dbReference>
<gene>
    <name evidence="3" type="ORF">U9M73_01110</name>
</gene>
<dbReference type="PANTHER" id="PTHR33428">
    <property type="entry name" value="CHLOROPHYLLASE-2, CHLOROPLASTIC"/>
    <property type="match status" value="1"/>
</dbReference>
<feature type="transmembrane region" description="Helical" evidence="2">
    <location>
        <begin position="158"/>
        <end position="176"/>
    </location>
</feature>
<evidence type="ECO:0000313" key="3">
    <source>
        <dbReference type="EMBL" id="MEA3568599.1"/>
    </source>
</evidence>
<feature type="transmembrane region" description="Helical" evidence="2">
    <location>
        <begin position="99"/>
        <end position="118"/>
    </location>
</feature>
<keyword evidence="2" id="KW-0812">Transmembrane</keyword>
<feature type="transmembrane region" description="Helical" evidence="2">
    <location>
        <begin position="67"/>
        <end position="92"/>
    </location>
</feature>
<proteinExistence type="predicted"/>
<name>A0ABU5PFA0_9BACL</name>
<keyword evidence="2" id="KW-1133">Transmembrane helix</keyword>
<protein>
    <submittedName>
        <fullName evidence="3">Alpha/beta hydrolase</fullName>
    </submittedName>
</protein>
<evidence type="ECO:0000256" key="1">
    <source>
        <dbReference type="SAM" id="MobiDB-lite"/>
    </source>
</evidence>